<proteinExistence type="predicted"/>
<keyword evidence="4" id="KW-1185">Reference proteome</keyword>
<feature type="transmembrane region" description="Helical" evidence="2">
    <location>
        <begin position="37"/>
        <end position="56"/>
    </location>
</feature>
<dbReference type="KEGG" id="dbk:DGMP_28570"/>
<accession>A0A8D5JI19</accession>
<reference evidence="3" key="1">
    <citation type="submission" date="2020-09" db="EMBL/GenBank/DDBJ databases">
        <title>Desulfogranum mesoprofundum gen. nov., sp. nov., a novel mesophilic, sulfate-reducing chemolithoautotroph isolated from a deep-sea hydrothermal vent chimney in the Suiyo Seamount.</title>
        <authorList>
            <person name="Hashimoto Y."/>
            <person name="Nakagawa S."/>
        </authorList>
    </citation>
    <scope>NUCLEOTIDE SEQUENCE</scope>
    <source>
        <strain evidence="3">KT2</strain>
    </source>
</reference>
<sequence>MSEKLNDNTSGSLSGEELDTSSVLEGAEPWEPIETKLVLGSLACAFVALIIGLILVPTSIFH</sequence>
<dbReference type="EMBL" id="AP024086">
    <property type="protein sequence ID" value="BCL62164.1"/>
    <property type="molecule type" value="Genomic_DNA"/>
</dbReference>
<dbReference type="Proteomes" id="UP000826725">
    <property type="component" value="Chromosome"/>
</dbReference>
<evidence type="ECO:0000256" key="1">
    <source>
        <dbReference type="SAM" id="MobiDB-lite"/>
    </source>
</evidence>
<dbReference type="RefSeq" id="WP_228854551.1">
    <property type="nucleotide sequence ID" value="NZ_AP024086.1"/>
</dbReference>
<name>A0A8D5JI19_9BACT</name>
<gene>
    <name evidence="3" type="ORF">DGMP_28570</name>
</gene>
<keyword evidence="2" id="KW-0472">Membrane</keyword>
<dbReference type="AlphaFoldDB" id="A0A8D5JI19"/>
<organism evidence="3 4">
    <name type="scientific">Desulfomarina profundi</name>
    <dbReference type="NCBI Taxonomy" id="2772557"/>
    <lineage>
        <taxon>Bacteria</taxon>
        <taxon>Pseudomonadati</taxon>
        <taxon>Thermodesulfobacteriota</taxon>
        <taxon>Desulfobulbia</taxon>
        <taxon>Desulfobulbales</taxon>
        <taxon>Desulfobulbaceae</taxon>
        <taxon>Desulfomarina</taxon>
    </lineage>
</organism>
<keyword evidence="2" id="KW-0812">Transmembrane</keyword>
<evidence type="ECO:0000313" key="3">
    <source>
        <dbReference type="EMBL" id="BCL62164.1"/>
    </source>
</evidence>
<keyword evidence="2" id="KW-1133">Transmembrane helix</keyword>
<protein>
    <submittedName>
        <fullName evidence="3">Uncharacterized protein</fullName>
    </submittedName>
</protein>
<evidence type="ECO:0000256" key="2">
    <source>
        <dbReference type="SAM" id="Phobius"/>
    </source>
</evidence>
<feature type="region of interest" description="Disordered" evidence="1">
    <location>
        <begin position="1"/>
        <end position="25"/>
    </location>
</feature>
<evidence type="ECO:0000313" key="4">
    <source>
        <dbReference type="Proteomes" id="UP000826725"/>
    </source>
</evidence>